<feature type="domain" description="tRNA/rRNA methyltransferase SpoU type" evidence="5">
    <location>
        <begin position="12"/>
        <end position="110"/>
    </location>
</feature>
<accession>T0ZZ89</accession>
<dbReference type="InterPro" id="IPR029026">
    <property type="entry name" value="tRNA_m1G_MTases_N"/>
</dbReference>
<dbReference type="Pfam" id="PF00588">
    <property type="entry name" value="SpoU_methylase"/>
    <property type="match status" value="1"/>
</dbReference>
<name>T0ZZ89_9ZZZZ</name>
<dbReference type="EMBL" id="AUZX01008953">
    <property type="protein sequence ID" value="EQD53556.1"/>
    <property type="molecule type" value="Genomic_DNA"/>
</dbReference>
<dbReference type="GO" id="GO:0002128">
    <property type="term" value="P:tRNA nucleoside ribose methylation"/>
    <property type="evidence" value="ECO:0007669"/>
    <property type="project" value="TreeGrafter"/>
</dbReference>
<dbReference type="PANTHER" id="PTHR42786:SF2">
    <property type="entry name" value="TRNA (CYTIDINE_URIDINE-2'-O-)-METHYLTRANSFERASE TRMJ"/>
    <property type="match status" value="1"/>
</dbReference>
<dbReference type="SUPFAM" id="SSF75217">
    <property type="entry name" value="alpha/beta knot"/>
    <property type="match status" value="1"/>
</dbReference>
<dbReference type="InterPro" id="IPR001537">
    <property type="entry name" value="SpoU_MeTrfase"/>
</dbReference>
<keyword evidence="3" id="KW-0808">Transferase</keyword>
<evidence type="ECO:0000256" key="3">
    <source>
        <dbReference type="ARBA" id="ARBA00022679"/>
    </source>
</evidence>
<feature type="non-terminal residue" evidence="6">
    <location>
        <position position="185"/>
    </location>
</feature>
<dbReference type="GO" id="GO:0005829">
    <property type="term" value="C:cytosol"/>
    <property type="evidence" value="ECO:0007669"/>
    <property type="project" value="TreeGrafter"/>
</dbReference>
<evidence type="ECO:0000256" key="1">
    <source>
        <dbReference type="ARBA" id="ARBA00007228"/>
    </source>
</evidence>
<reference evidence="6" key="1">
    <citation type="submission" date="2013-08" db="EMBL/GenBank/DDBJ databases">
        <authorList>
            <person name="Mendez C."/>
            <person name="Richter M."/>
            <person name="Ferrer M."/>
            <person name="Sanchez J."/>
        </authorList>
    </citation>
    <scope>NUCLEOTIDE SEQUENCE</scope>
</reference>
<dbReference type="InterPro" id="IPR004384">
    <property type="entry name" value="RNA_MeTrfase_TrmJ/LasT"/>
</dbReference>
<protein>
    <submittedName>
        <fullName evidence="6">rRNA methylase</fullName>
    </submittedName>
</protein>
<proteinExistence type="inferred from homology"/>
<reference evidence="6" key="2">
    <citation type="journal article" date="2014" name="ISME J.">
        <title>Microbial stratification in low pH oxic and suboxic macroscopic growths along an acid mine drainage.</title>
        <authorList>
            <person name="Mendez-Garcia C."/>
            <person name="Mesa V."/>
            <person name="Sprenger R.R."/>
            <person name="Richter M."/>
            <person name="Diez M.S."/>
            <person name="Solano J."/>
            <person name="Bargiela R."/>
            <person name="Golyshina O.V."/>
            <person name="Manteca A."/>
            <person name="Ramos J.L."/>
            <person name="Gallego J.R."/>
            <person name="Llorente I."/>
            <person name="Martins Dos Santos V.A."/>
            <person name="Jensen O.N."/>
            <person name="Pelaez A.I."/>
            <person name="Sanchez J."/>
            <person name="Ferrer M."/>
        </authorList>
    </citation>
    <scope>NUCLEOTIDE SEQUENCE</scope>
</reference>
<evidence type="ECO:0000256" key="2">
    <source>
        <dbReference type="ARBA" id="ARBA00022603"/>
    </source>
</evidence>
<dbReference type="GO" id="GO:0008173">
    <property type="term" value="F:RNA methyltransferase activity"/>
    <property type="evidence" value="ECO:0007669"/>
    <property type="project" value="InterPro"/>
</dbReference>
<evidence type="ECO:0000259" key="5">
    <source>
        <dbReference type="Pfam" id="PF00588"/>
    </source>
</evidence>
<dbReference type="InterPro" id="IPR029028">
    <property type="entry name" value="Alpha/beta_knot_MTases"/>
</dbReference>
<dbReference type="AlphaFoldDB" id="T0ZZ89"/>
<dbReference type="GO" id="GO:0003723">
    <property type="term" value="F:RNA binding"/>
    <property type="evidence" value="ECO:0007669"/>
    <property type="project" value="InterPro"/>
</dbReference>
<organism evidence="6">
    <name type="scientific">mine drainage metagenome</name>
    <dbReference type="NCBI Taxonomy" id="410659"/>
    <lineage>
        <taxon>unclassified sequences</taxon>
        <taxon>metagenomes</taxon>
        <taxon>ecological metagenomes</taxon>
    </lineage>
</organism>
<comment type="similarity">
    <text evidence="1">Belongs to the class IV-like SAM-binding methyltransferase superfamily. RNA methyltransferase TrmH family.</text>
</comment>
<comment type="caution">
    <text evidence="6">The sequence shown here is derived from an EMBL/GenBank/DDBJ whole genome shotgun (WGS) entry which is preliminary data.</text>
</comment>
<dbReference type="Gene3D" id="3.40.1280.10">
    <property type="match status" value="1"/>
</dbReference>
<evidence type="ECO:0000313" key="6">
    <source>
        <dbReference type="EMBL" id="EQD53556.1"/>
    </source>
</evidence>
<keyword evidence="2 6" id="KW-0489">Methyltransferase</keyword>
<dbReference type="PANTHER" id="PTHR42786">
    <property type="entry name" value="TRNA/RRNA METHYLTRANSFERASE"/>
    <property type="match status" value="1"/>
</dbReference>
<keyword evidence="4" id="KW-0949">S-adenosyl-L-methionine</keyword>
<evidence type="ECO:0000256" key="4">
    <source>
        <dbReference type="ARBA" id="ARBA00022691"/>
    </source>
</evidence>
<sequence length="185" mass="21284">MSRARDGNEILLNASFYRSLTDITDQFDIMAATSSVMTSNFKKFRRISITPRTFWENYTDSRKKIALVFGREGDGLKNEEISVCNTFIHIPSSGEYPVYNLSHAAGIILYESLMVEKVDSSTENPAKGEQVELMVNKIVNIMKRTNYPSYKIENTEVMLKRLITRSAITEHEFYKIMGIIKENKF</sequence>
<gene>
    <name evidence="6" type="ORF">B1A_12341</name>
</gene>